<dbReference type="PROSITE" id="PS00107">
    <property type="entry name" value="PROTEIN_KINASE_ATP"/>
    <property type="match status" value="1"/>
</dbReference>
<dbReference type="PROSITE" id="PS00108">
    <property type="entry name" value="PROTEIN_KINASE_ST"/>
    <property type="match status" value="1"/>
</dbReference>
<dbReference type="Pfam" id="PF08263">
    <property type="entry name" value="LRRNT_2"/>
    <property type="match status" value="1"/>
</dbReference>
<dbReference type="FunFam" id="3.80.10.10:FF:001158">
    <property type="entry name" value="Leucine-rich repeat protein kinase family protein"/>
    <property type="match status" value="1"/>
</dbReference>
<dbReference type="InterPro" id="IPR008271">
    <property type="entry name" value="Ser/Thr_kinase_AS"/>
</dbReference>
<keyword evidence="12" id="KW-0677">Repeat</keyword>
<accession>A0A218XBL6</accession>
<reference evidence="27 29" key="3">
    <citation type="submission" date="2017-11" db="EMBL/GenBank/DDBJ databases">
        <title>De-novo sequencing of pomegranate (Punica granatum L.) genome.</title>
        <authorList>
            <person name="Akparov Z."/>
            <person name="Amiraslanov A."/>
            <person name="Hajiyeva S."/>
            <person name="Abbasov M."/>
            <person name="Kaur K."/>
            <person name="Hamwieh A."/>
            <person name="Solovyev V."/>
            <person name="Salamov A."/>
            <person name="Braich B."/>
            <person name="Kosarev P."/>
            <person name="Mahmoud A."/>
            <person name="Hajiyev E."/>
            <person name="Babayeva S."/>
            <person name="Izzatullayeva V."/>
            <person name="Mammadov A."/>
            <person name="Mammadov A."/>
            <person name="Sharifova S."/>
            <person name="Ojaghi J."/>
            <person name="Eynullazada K."/>
            <person name="Bayramov B."/>
            <person name="Abdulazimova A."/>
            <person name="Shahmuradov I."/>
        </authorList>
    </citation>
    <scope>NUCLEOTIDE SEQUENCE [LARGE SCALE GENOMIC DNA]</scope>
    <source>
        <strain evidence="27">AG2017</strain>
        <strain evidence="29">cv. AG2017</strain>
        <tissue evidence="27">Leaf</tissue>
    </source>
</reference>
<feature type="domain" description="Protein kinase" evidence="25">
    <location>
        <begin position="704"/>
        <end position="1000"/>
    </location>
</feature>
<dbReference type="SUPFAM" id="SSF52058">
    <property type="entry name" value="L domain-like"/>
    <property type="match status" value="2"/>
</dbReference>
<dbReference type="Proteomes" id="UP000197138">
    <property type="component" value="Unassembled WGS sequence"/>
</dbReference>
<evidence type="ECO:0000256" key="6">
    <source>
        <dbReference type="ARBA" id="ARBA00022527"/>
    </source>
</evidence>
<evidence type="ECO:0000256" key="20">
    <source>
        <dbReference type="ARBA" id="ARBA00047899"/>
    </source>
</evidence>
<dbReference type="PANTHER" id="PTHR27000:SF733">
    <property type="entry name" value="PROTEIN KINASE DOMAIN-CONTAINING PROTEIN"/>
    <property type="match status" value="1"/>
</dbReference>
<dbReference type="CDD" id="cd14066">
    <property type="entry name" value="STKc_IRAK"/>
    <property type="match status" value="1"/>
</dbReference>
<keyword evidence="29" id="KW-1185">Reference proteome</keyword>
<dbReference type="STRING" id="22663.A0A218XBL6"/>
<organism evidence="26 28">
    <name type="scientific">Punica granatum</name>
    <name type="common">Pomegranate</name>
    <dbReference type="NCBI Taxonomy" id="22663"/>
    <lineage>
        <taxon>Eukaryota</taxon>
        <taxon>Viridiplantae</taxon>
        <taxon>Streptophyta</taxon>
        <taxon>Embryophyta</taxon>
        <taxon>Tracheophyta</taxon>
        <taxon>Spermatophyta</taxon>
        <taxon>Magnoliopsida</taxon>
        <taxon>eudicotyledons</taxon>
        <taxon>Gunneridae</taxon>
        <taxon>Pentapetalae</taxon>
        <taxon>rosids</taxon>
        <taxon>malvids</taxon>
        <taxon>Myrtales</taxon>
        <taxon>Lythraceae</taxon>
        <taxon>Punica</taxon>
    </lineage>
</organism>
<evidence type="ECO:0000256" key="15">
    <source>
        <dbReference type="ARBA" id="ARBA00022840"/>
    </source>
</evidence>
<evidence type="ECO:0000256" key="19">
    <source>
        <dbReference type="ARBA" id="ARBA00023180"/>
    </source>
</evidence>
<reference evidence="28" key="1">
    <citation type="journal article" date="2017" name="Plant J.">
        <title>The pomegranate (Punica granatum L.) genome and the genomics of punicalagin biosynthesis.</title>
        <authorList>
            <person name="Qin G."/>
            <person name="Xu C."/>
            <person name="Ming R."/>
            <person name="Tang H."/>
            <person name="Guyot R."/>
            <person name="Kramer E.M."/>
            <person name="Hu Y."/>
            <person name="Yi X."/>
            <person name="Qi Y."/>
            <person name="Xu X."/>
            <person name="Gao Z."/>
            <person name="Pan H."/>
            <person name="Jian J."/>
            <person name="Tian Y."/>
            <person name="Yue Z."/>
            <person name="Xu Y."/>
        </authorList>
    </citation>
    <scope>NUCLEOTIDE SEQUENCE [LARGE SCALE GENOMIC DNA]</scope>
    <source>
        <strain evidence="28">cv. Dabenzi</strain>
    </source>
</reference>
<dbReference type="EMBL" id="MTKT01002011">
    <property type="protein sequence ID" value="OWM82324.1"/>
    <property type="molecule type" value="Genomic_DNA"/>
</dbReference>
<feature type="transmembrane region" description="Helical" evidence="23">
    <location>
        <begin position="643"/>
        <end position="668"/>
    </location>
</feature>
<dbReference type="Pfam" id="PF00069">
    <property type="entry name" value="Pkinase"/>
    <property type="match status" value="1"/>
</dbReference>
<keyword evidence="15 22" id="KW-0067">ATP-binding</keyword>
<evidence type="ECO:0000256" key="10">
    <source>
        <dbReference type="ARBA" id="ARBA00022692"/>
    </source>
</evidence>
<reference evidence="26" key="2">
    <citation type="submission" date="2017-06" db="EMBL/GenBank/DDBJ databases">
        <title>The pomegranate genome and the genomics of punicalagin biosynthesis.</title>
        <authorList>
            <person name="Xu C."/>
        </authorList>
    </citation>
    <scope>NUCLEOTIDE SEQUENCE [LARGE SCALE GENOMIC DNA]</scope>
    <source>
        <tissue evidence="26">Fresh leaf</tissue>
    </source>
</reference>
<keyword evidence="11 24" id="KW-0732">Signal</keyword>
<dbReference type="FunFam" id="3.80.10.10:FF:000275">
    <property type="entry name" value="Leucine-rich repeat receptor-like protein kinase"/>
    <property type="match status" value="1"/>
</dbReference>
<feature type="signal peptide" evidence="24">
    <location>
        <begin position="1"/>
        <end position="22"/>
    </location>
</feature>
<evidence type="ECO:0000256" key="11">
    <source>
        <dbReference type="ARBA" id="ARBA00022729"/>
    </source>
</evidence>
<dbReference type="AlphaFoldDB" id="A0A218XBL6"/>
<evidence type="ECO:0000313" key="27">
    <source>
        <dbReference type="EMBL" id="PKI62105.1"/>
    </source>
</evidence>
<comment type="caution">
    <text evidence="26">The sequence shown here is derived from an EMBL/GenBank/DDBJ whole genome shotgun (WGS) entry which is preliminary data.</text>
</comment>
<evidence type="ECO:0000313" key="28">
    <source>
        <dbReference type="Proteomes" id="UP000197138"/>
    </source>
</evidence>
<dbReference type="SUPFAM" id="SSF56112">
    <property type="entry name" value="Protein kinase-like (PK-like)"/>
    <property type="match status" value="1"/>
</dbReference>
<evidence type="ECO:0000256" key="5">
    <source>
        <dbReference type="ARBA" id="ARBA00022475"/>
    </source>
</evidence>
<evidence type="ECO:0000256" key="22">
    <source>
        <dbReference type="PROSITE-ProRule" id="PRU10141"/>
    </source>
</evidence>
<evidence type="ECO:0000256" key="2">
    <source>
        <dbReference type="ARBA" id="ARBA00008684"/>
    </source>
</evidence>
<dbReference type="Pfam" id="PF00560">
    <property type="entry name" value="LRR_1"/>
    <property type="match status" value="7"/>
</dbReference>
<keyword evidence="9" id="KW-0808">Transferase</keyword>
<dbReference type="GO" id="GO:0005524">
    <property type="term" value="F:ATP binding"/>
    <property type="evidence" value="ECO:0007669"/>
    <property type="project" value="UniProtKB-UniRule"/>
</dbReference>
<evidence type="ECO:0000313" key="26">
    <source>
        <dbReference type="EMBL" id="OWM82324.1"/>
    </source>
</evidence>
<dbReference type="FunFam" id="1.10.510.10:FF:000358">
    <property type="entry name" value="Putative leucine-rich repeat receptor-like serine/threonine-protein kinase"/>
    <property type="match status" value="1"/>
</dbReference>
<dbReference type="OrthoDB" id="676979at2759"/>
<dbReference type="Pfam" id="PF13855">
    <property type="entry name" value="LRR_8"/>
    <property type="match status" value="1"/>
</dbReference>
<gene>
    <name evidence="26" type="ORF">CDL15_Pgr001898</name>
    <name evidence="27" type="ORF">CRG98_017478</name>
</gene>
<keyword evidence="18" id="KW-0675">Receptor</keyword>
<evidence type="ECO:0000256" key="1">
    <source>
        <dbReference type="ARBA" id="ARBA00004251"/>
    </source>
</evidence>
<dbReference type="Proteomes" id="UP000233551">
    <property type="component" value="Unassembled WGS sequence"/>
</dbReference>
<dbReference type="InterPro" id="IPR003591">
    <property type="entry name" value="Leu-rich_rpt_typical-subtyp"/>
</dbReference>
<dbReference type="InterPro" id="IPR013210">
    <property type="entry name" value="LRR_N_plant-typ"/>
</dbReference>
<dbReference type="InterPro" id="IPR032675">
    <property type="entry name" value="LRR_dom_sf"/>
</dbReference>
<keyword evidence="5" id="KW-1003">Cell membrane</keyword>
<evidence type="ECO:0000256" key="7">
    <source>
        <dbReference type="ARBA" id="ARBA00022553"/>
    </source>
</evidence>
<dbReference type="PROSITE" id="PS50011">
    <property type="entry name" value="PROTEIN_KINASE_DOM"/>
    <property type="match status" value="1"/>
</dbReference>
<dbReference type="InterPro" id="IPR000719">
    <property type="entry name" value="Prot_kinase_dom"/>
</dbReference>
<protein>
    <recommendedName>
        <fullName evidence="4">non-specific serine/threonine protein kinase</fullName>
        <ecNumber evidence="4">2.7.11.1</ecNumber>
    </recommendedName>
</protein>
<feature type="chain" id="PRO_5014071949" description="non-specific serine/threonine protein kinase" evidence="24">
    <location>
        <begin position="23"/>
        <end position="1012"/>
    </location>
</feature>
<comment type="catalytic activity">
    <reaction evidence="21">
        <text>L-seryl-[protein] + ATP = O-phospho-L-seryl-[protein] + ADP + H(+)</text>
        <dbReference type="Rhea" id="RHEA:17989"/>
        <dbReference type="Rhea" id="RHEA-COMP:9863"/>
        <dbReference type="Rhea" id="RHEA-COMP:11604"/>
        <dbReference type="ChEBI" id="CHEBI:15378"/>
        <dbReference type="ChEBI" id="CHEBI:29999"/>
        <dbReference type="ChEBI" id="CHEBI:30616"/>
        <dbReference type="ChEBI" id="CHEBI:83421"/>
        <dbReference type="ChEBI" id="CHEBI:456216"/>
        <dbReference type="EC" id="2.7.11.1"/>
    </reaction>
</comment>
<evidence type="ECO:0000256" key="9">
    <source>
        <dbReference type="ARBA" id="ARBA00022679"/>
    </source>
</evidence>
<dbReference type="SMART" id="SM00220">
    <property type="entry name" value="S_TKc"/>
    <property type="match status" value="1"/>
</dbReference>
<keyword evidence="16 23" id="KW-1133">Transmembrane helix</keyword>
<keyword evidence="17 23" id="KW-0472">Membrane</keyword>
<evidence type="ECO:0000256" key="16">
    <source>
        <dbReference type="ARBA" id="ARBA00022989"/>
    </source>
</evidence>
<keyword evidence="7" id="KW-0597">Phosphoprotein</keyword>
<dbReference type="EC" id="2.7.11.1" evidence="4"/>
<comment type="subcellular location">
    <subcellularLocation>
        <location evidence="1">Cell membrane</location>
        <topology evidence="1">Single-pass type I membrane protein</topology>
    </subcellularLocation>
</comment>
<keyword evidence="10 23" id="KW-0812">Transmembrane</keyword>
<dbReference type="FunFam" id="3.30.200.20:FF:000432">
    <property type="entry name" value="LRR receptor-like serine/threonine-protein kinase EFR"/>
    <property type="match status" value="1"/>
</dbReference>
<evidence type="ECO:0000256" key="14">
    <source>
        <dbReference type="ARBA" id="ARBA00022777"/>
    </source>
</evidence>
<sequence>MILILIEFLVLITLYHIPAANTASLLANETDYRALLAFKARITSDPFNALSSWNDSVHFCSWKGVTCGSRHPRVTILELASLGLAGSLSPQIGNLTFLQRLNLSGNAFDGAIPEEISKLSRLQIIALANNSLVGKLPRNLTICKNLLYIILHGNNLEGQLPDTLSSLGKLIVLSLSTNGFTGSIPRSLGNLSSLNHLYLARNYFEGSVPSELGQLSNLAYISLATNNLSGPMPTSLYNSSSIISFSIVVNNVSGSLPSDLFLTLPKLQGFYLGVNSFSGPLPASITNASELRMIDISQNSFTGPIPVDLGGLKNLEVLNFGGNPLGTEEGDDLRFLASLTNCTNLRILWSQLNSFKGALPDSVGNFSDTFTSLMLDRNFISGAIPSGIGNLVNLEVLSLYSNKLVGSVPDSIGKLSKLKMFFMYQNNLSGTIQHTLGNMTSLIQLNLRENMLEGALPSSIGNCTQLDNVDLSQNRFIGPIPEELFGLSSLSAGLRLAKNHFTGRLPSQVGNLINLRELDVSENSMSAELPSTLGTCQVLELLVLRGNKFNGTIPSSLKNLRGLQVLDLSRNNLSGPIPGFLGDLPLIENLNLSFNMFEGEVPNGRIFDNISAVSLAGNSKLCGGPPVLQLSKCKIPRSRRRTWTTVVAVCVTTAILLTLLNIIAFVLYRSKESKAEAESTTGFLHWDPHPKLSYMEISEATDGFSPSNIIGEGSFGVVYKGVLASSEQVVAVKVLKPDIRGADQSFLAECEALRNIRHRNLVKTITSCSSTDSQGNHFKALMLDYMPNGSLEKWLHPIPNDTGENDNGTTLSIMQRLNIAIDMASALHYLHHQCQTPIVHCDLKPNNVLLDLDFSAHLSDFGLAKFLTAEKSGITTSSIGLRGTIGYVAPEYGFGGEASALGDVYSFGILLLEMFTGKRPTGPMFGGNFGLREFVEQSLLPDGQMQVIDPMLCLGEVEGSLRECLVSVLRVGLKCSNSSPKERVDIGEALQELSKARDVLDNTTRYSCVVTH</sequence>
<keyword evidence="19" id="KW-0325">Glycoprotein</keyword>
<keyword evidence="6" id="KW-0723">Serine/threonine-protein kinase</keyword>
<name>A0A218XBL6_PUNGR</name>
<evidence type="ECO:0000259" key="25">
    <source>
        <dbReference type="PROSITE" id="PS50011"/>
    </source>
</evidence>
<keyword evidence="14" id="KW-0418">Kinase</keyword>
<evidence type="ECO:0000256" key="12">
    <source>
        <dbReference type="ARBA" id="ARBA00022737"/>
    </source>
</evidence>
<comment type="similarity">
    <text evidence="3">Belongs to the RLP family.</text>
</comment>
<dbReference type="InterPro" id="IPR011009">
    <property type="entry name" value="Kinase-like_dom_sf"/>
</dbReference>
<dbReference type="Gene3D" id="3.80.10.10">
    <property type="entry name" value="Ribonuclease Inhibitor"/>
    <property type="match status" value="3"/>
</dbReference>
<dbReference type="InterPro" id="IPR001611">
    <property type="entry name" value="Leu-rich_rpt"/>
</dbReference>
<comment type="catalytic activity">
    <reaction evidence="20">
        <text>L-threonyl-[protein] + ATP = O-phospho-L-threonyl-[protein] + ADP + H(+)</text>
        <dbReference type="Rhea" id="RHEA:46608"/>
        <dbReference type="Rhea" id="RHEA-COMP:11060"/>
        <dbReference type="Rhea" id="RHEA-COMP:11605"/>
        <dbReference type="ChEBI" id="CHEBI:15378"/>
        <dbReference type="ChEBI" id="CHEBI:30013"/>
        <dbReference type="ChEBI" id="CHEBI:30616"/>
        <dbReference type="ChEBI" id="CHEBI:61977"/>
        <dbReference type="ChEBI" id="CHEBI:456216"/>
        <dbReference type="EC" id="2.7.11.1"/>
    </reaction>
</comment>
<dbReference type="InterPro" id="IPR017441">
    <property type="entry name" value="Protein_kinase_ATP_BS"/>
</dbReference>
<evidence type="ECO:0000256" key="23">
    <source>
        <dbReference type="SAM" id="Phobius"/>
    </source>
</evidence>
<dbReference type="Gene3D" id="1.10.510.10">
    <property type="entry name" value="Transferase(Phosphotransferase) domain 1"/>
    <property type="match status" value="1"/>
</dbReference>
<dbReference type="FunFam" id="3.80.10.10:FF:000288">
    <property type="entry name" value="LRR receptor-like serine/threonine-protein kinase EFR"/>
    <property type="match status" value="1"/>
</dbReference>
<dbReference type="SMART" id="SM00369">
    <property type="entry name" value="LRR_TYP"/>
    <property type="match status" value="7"/>
</dbReference>
<feature type="binding site" evidence="22">
    <location>
        <position position="733"/>
    </location>
    <ligand>
        <name>ATP</name>
        <dbReference type="ChEBI" id="CHEBI:30616"/>
    </ligand>
</feature>
<evidence type="ECO:0000256" key="17">
    <source>
        <dbReference type="ARBA" id="ARBA00023136"/>
    </source>
</evidence>
<evidence type="ECO:0000313" key="29">
    <source>
        <dbReference type="Proteomes" id="UP000233551"/>
    </source>
</evidence>
<evidence type="ECO:0000256" key="24">
    <source>
        <dbReference type="SAM" id="SignalP"/>
    </source>
</evidence>
<evidence type="ECO:0000256" key="18">
    <source>
        <dbReference type="ARBA" id="ARBA00023170"/>
    </source>
</evidence>
<evidence type="ECO:0000256" key="21">
    <source>
        <dbReference type="ARBA" id="ARBA00048679"/>
    </source>
</evidence>
<dbReference type="PANTHER" id="PTHR27000">
    <property type="entry name" value="LEUCINE-RICH REPEAT RECEPTOR-LIKE PROTEIN KINASE FAMILY PROTEIN-RELATED"/>
    <property type="match status" value="1"/>
</dbReference>
<proteinExistence type="inferred from homology"/>
<comment type="similarity">
    <text evidence="2">Belongs to the protein kinase superfamily. Ser/Thr protein kinase family.</text>
</comment>
<dbReference type="GeneID" id="116209295"/>
<keyword evidence="13 22" id="KW-0547">Nucleotide-binding</keyword>
<dbReference type="GO" id="GO:0005886">
    <property type="term" value="C:plasma membrane"/>
    <property type="evidence" value="ECO:0007669"/>
    <property type="project" value="UniProtKB-SubCell"/>
</dbReference>
<keyword evidence="8" id="KW-0433">Leucine-rich repeat</keyword>
<evidence type="ECO:0000256" key="3">
    <source>
        <dbReference type="ARBA" id="ARBA00009592"/>
    </source>
</evidence>
<evidence type="ECO:0000256" key="13">
    <source>
        <dbReference type="ARBA" id="ARBA00022741"/>
    </source>
</evidence>
<dbReference type="Gene3D" id="3.30.200.20">
    <property type="entry name" value="Phosphorylase Kinase, domain 1"/>
    <property type="match status" value="1"/>
</dbReference>
<evidence type="ECO:0000256" key="8">
    <source>
        <dbReference type="ARBA" id="ARBA00022614"/>
    </source>
</evidence>
<evidence type="ECO:0000256" key="4">
    <source>
        <dbReference type="ARBA" id="ARBA00012513"/>
    </source>
</evidence>
<dbReference type="GO" id="GO:0004674">
    <property type="term" value="F:protein serine/threonine kinase activity"/>
    <property type="evidence" value="ECO:0007669"/>
    <property type="project" value="UniProtKB-KW"/>
</dbReference>
<dbReference type="EMBL" id="PGOL01000988">
    <property type="protein sequence ID" value="PKI62105.1"/>
    <property type="molecule type" value="Genomic_DNA"/>
</dbReference>